<dbReference type="PANTHER" id="PTHR45566:SF1">
    <property type="entry name" value="HTH-TYPE TRANSCRIPTIONAL REGULATOR YHJB-RELATED"/>
    <property type="match status" value="1"/>
</dbReference>
<dbReference type="SUPFAM" id="SSF52172">
    <property type="entry name" value="CheY-like"/>
    <property type="match status" value="1"/>
</dbReference>
<gene>
    <name evidence="5" type="ORF">F8C82_12890</name>
</gene>
<dbReference type="InterPro" id="IPR001789">
    <property type="entry name" value="Sig_transdc_resp-reg_receiver"/>
</dbReference>
<dbReference type="InterPro" id="IPR016032">
    <property type="entry name" value="Sig_transdc_resp-reg_C-effctor"/>
</dbReference>
<organism evidence="5 6">
    <name type="scientific">Phaeocystidibacter marisrubri</name>
    <dbReference type="NCBI Taxonomy" id="1577780"/>
    <lineage>
        <taxon>Bacteria</taxon>
        <taxon>Pseudomonadati</taxon>
        <taxon>Bacteroidota</taxon>
        <taxon>Flavobacteriia</taxon>
        <taxon>Flavobacteriales</taxon>
        <taxon>Phaeocystidibacteraceae</taxon>
        <taxon>Phaeocystidibacter</taxon>
    </lineage>
</organism>
<dbReference type="PANTHER" id="PTHR45566">
    <property type="entry name" value="HTH-TYPE TRANSCRIPTIONAL REGULATOR YHJB-RELATED"/>
    <property type="match status" value="1"/>
</dbReference>
<dbReference type="AlphaFoldDB" id="A0A6L3ZFC3"/>
<protein>
    <submittedName>
        <fullName evidence="5">Response regulator transcription factor</fullName>
    </submittedName>
</protein>
<dbReference type="PRINTS" id="PR00038">
    <property type="entry name" value="HTHLUXR"/>
</dbReference>
<name>A0A6L3ZFC3_9FLAO</name>
<reference evidence="5 6" key="1">
    <citation type="submission" date="2019-10" db="EMBL/GenBank/DDBJ databases">
        <title>Genome sequence of Phaeocystidibacter marisrubri JCM30614 (type strain).</title>
        <authorList>
            <person name="Bowman J.P."/>
        </authorList>
    </citation>
    <scope>NUCLEOTIDE SEQUENCE [LARGE SCALE GENOMIC DNA]</scope>
    <source>
        <strain evidence="5 6">JCM 30614</strain>
    </source>
</reference>
<evidence type="ECO:0000256" key="1">
    <source>
        <dbReference type="ARBA" id="ARBA00023125"/>
    </source>
</evidence>
<dbReference type="InterPro" id="IPR051015">
    <property type="entry name" value="EvgA-like"/>
</dbReference>
<dbReference type="InterPro" id="IPR036388">
    <property type="entry name" value="WH-like_DNA-bd_sf"/>
</dbReference>
<dbReference type="PROSITE" id="PS00622">
    <property type="entry name" value="HTH_LUXR_1"/>
    <property type="match status" value="1"/>
</dbReference>
<sequence length="210" mass="23288">MKKIFIADNHPVISRALVAILAKVGYKDVLVEHDLKMVMRKVKEYSPDLIIMDIDFDGTNSLSVVEQLIATNRGIPIVMYTYMESPSVYGRFLDAGVVDVLSKSSDIQQIQTTLMNALDGTKRMEIIQNRAKELSSIDSSALARFSDRERQVFKGVVEGKSNKAIAHEMDISPKSVSTYKSRITEKLGIASVKELTKVAGLIHKNGSQTP</sequence>
<dbReference type="InterPro" id="IPR011006">
    <property type="entry name" value="CheY-like_superfamily"/>
</dbReference>
<dbReference type="Gene3D" id="1.10.10.10">
    <property type="entry name" value="Winged helix-like DNA-binding domain superfamily/Winged helix DNA-binding domain"/>
    <property type="match status" value="1"/>
</dbReference>
<dbReference type="CDD" id="cd06170">
    <property type="entry name" value="LuxR_C_like"/>
    <property type="match status" value="1"/>
</dbReference>
<evidence type="ECO:0000313" key="6">
    <source>
        <dbReference type="Proteomes" id="UP000484164"/>
    </source>
</evidence>
<dbReference type="SUPFAM" id="SSF46894">
    <property type="entry name" value="C-terminal effector domain of the bipartite response regulators"/>
    <property type="match status" value="1"/>
</dbReference>
<evidence type="ECO:0000259" key="4">
    <source>
        <dbReference type="PROSITE" id="PS50110"/>
    </source>
</evidence>
<evidence type="ECO:0000259" key="3">
    <source>
        <dbReference type="PROSITE" id="PS50043"/>
    </source>
</evidence>
<comment type="caution">
    <text evidence="5">The sequence shown here is derived from an EMBL/GenBank/DDBJ whole genome shotgun (WGS) entry which is preliminary data.</text>
</comment>
<feature type="domain" description="Response regulatory" evidence="4">
    <location>
        <begin position="3"/>
        <end position="118"/>
    </location>
</feature>
<dbReference type="GO" id="GO:0000160">
    <property type="term" value="P:phosphorelay signal transduction system"/>
    <property type="evidence" value="ECO:0007669"/>
    <property type="project" value="InterPro"/>
</dbReference>
<dbReference type="SMART" id="SM00421">
    <property type="entry name" value="HTH_LUXR"/>
    <property type="match status" value="1"/>
</dbReference>
<dbReference type="PROSITE" id="PS50043">
    <property type="entry name" value="HTH_LUXR_2"/>
    <property type="match status" value="1"/>
</dbReference>
<dbReference type="EMBL" id="WBVQ01000002">
    <property type="protein sequence ID" value="KAB2816571.1"/>
    <property type="molecule type" value="Genomic_DNA"/>
</dbReference>
<keyword evidence="1" id="KW-0238">DNA-binding</keyword>
<evidence type="ECO:0000313" key="5">
    <source>
        <dbReference type="EMBL" id="KAB2816571.1"/>
    </source>
</evidence>
<dbReference type="Proteomes" id="UP000484164">
    <property type="component" value="Unassembled WGS sequence"/>
</dbReference>
<dbReference type="GO" id="GO:0003677">
    <property type="term" value="F:DNA binding"/>
    <property type="evidence" value="ECO:0007669"/>
    <property type="project" value="UniProtKB-KW"/>
</dbReference>
<dbReference type="PROSITE" id="PS50110">
    <property type="entry name" value="RESPONSE_REGULATORY"/>
    <property type="match status" value="1"/>
</dbReference>
<proteinExistence type="predicted"/>
<keyword evidence="6" id="KW-1185">Reference proteome</keyword>
<feature type="modified residue" description="4-aspartylphosphate" evidence="2">
    <location>
        <position position="53"/>
    </location>
</feature>
<dbReference type="Pfam" id="PF00196">
    <property type="entry name" value="GerE"/>
    <property type="match status" value="1"/>
</dbReference>
<dbReference type="InterPro" id="IPR000792">
    <property type="entry name" value="Tscrpt_reg_LuxR_C"/>
</dbReference>
<dbReference type="Gene3D" id="3.40.50.2300">
    <property type="match status" value="1"/>
</dbReference>
<dbReference type="GO" id="GO:0006355">
    <property type="term" value="P:regulation of DNA-templated transcription"/>
    <property type="evidence" value="ECO:0007669"/>
    <property type="project" value="InterPro"/>
</dbReference>
<dbReference type="SMART" id="SM00448">
    <property type="entry name" value="REC"/>
    <property type="match status" value="1"/>
</dbReference>
<evidence type="ECO:0000256" key="2">
    <source>
        <dbReference type="PROSITE-ProRule" id="PRU00169"/>
    </source>
</evidence>
<dbReference type="OrthoDB" id="1013073at2"/>
<accession>A0A6L3ZFC3</accession>
<keyword evidence="2" id="KW-0597">Phosphoprotein</keyword>
<dbReference type="RefSeq" id="WP_151693998.1">
    <property type="nucleotide sequence ID" value="NZ_BMGX01000001.1"/>
</dbReference>
<dbReference type="Pfam" id="PF00072">
    <property type="entry name" value="Response_reg"/>
    <property type="match status" value="1"/>
</dbReference>
<feature type="domain" description="HTH luxR-type" evidence="3">
    <location>
        <begin position="138"/>
        <end position="203"/>
    </location>
</feature>